<reference evidence="3" key="2">
    <citation type="journal article" date="2024" name="Plant">
        <title>Genomic evolution and insights into agronomic trait innovations of Sesamum species.</title>
        <authorList>
            <person name="Miao H."/>
            <person name="Wang L."/>
            <person name="Qu L."/>
            <person name="Liu H."/>
            <person name="Sun Y."/>
            <person name="Le M."/>
            <person name="Wang Q."/>
            <person name="Wei S."/>
            <person name="Zheng Y."/>
            <person name="Lin W."/>
            <person name="Duan Y."/>
            <person name="Cao H."/>
            <person name="Xiong S."/>
            <person name="Wang X."/>
            <person name="Wei L."/>
            <person name="Li C."/>
            <person name="Ma Q."/>
            <person name="Ju M."/>
            <person name="Zhao R."/>
            <person name="Li G."/>
            <person name="Mu C."/>
            <person name="Tian Q."/>
            <person name="Mei H."/>
            <person name="Zhang T."/>
            <person name="Gao T."/>
            <person name="Zhang H."/>
        </authorList>
    </citation>
    <scope>NUCLEOTIDE SEQUENCE</scope>
    <source>
        <strain evidence="3">G02</strain>
    </source>
</reference>
<comment type="caution">
    <text evidence="3">The sequence shown here is derived from an EMBL/GenBank/DDBJ whole genome shotgun (WGS) entry which is preliminary data.</text>
</comment>
<dbReference type="InterPro" id="IPR029472">
    <property type="entry name" value="Copia-like_N"/>
</dbReference>
<feature type="domain" description="GAG-pre-integrase" evidence="1">
    <location>
        <begin position="328"/>
        <end position="398"/>
    </location>
</feature>
<feature type="domain" description="Retrotransposon Copia-like N-terminal" evidence="2">
    <location>
        <begin position="25"/>
        <end position="71"/>
    </location>
</feature>
<reference evidence="3" key="1">
    <citation type="submission" date="2020-06" db="EMBL/GenBank/DDBJ databases">
        <authorList>
            <person name="Li T."/>
            <person name="Hu X."/>
            <person name="Zhang T."/>
            <person name="Song X."/>
            <person name="Zhang H."/>
            <person name="Dai N."/>
            <person name="Sheng W."/>
            <person name="Hou X."/>
            <person name="Wei L."/>
        </authorList>
    </citation>
    <scope>NUCLEOTIDE SEQUENCE</scope>
    <source>
        <strain evidence="3">G02</strain>
        <tissue evidence="3">Leaf</tissue>
    </source>
</reference>
<gene>
    <name evidence="3" type="ORF">Sradi_1596000</name>
</gene>
<accession>A0AAW2UBH8</accession>
<evidence type="ECO:0000259" key="1">
    <source>
        <dbReference type="Pfam" id="PF13976"/>
    </source>
</evidence>
<dbReference type="AlphaFoldDB" id="A0AAW2UBH8"/>
<dbReference type="PANTHER" id="PTHR37610">
    <property type="entry name" value="CCHC-TYPE DOMAIN-CONTAINING PROTEIN"/>
    <property type="match status" value="1"/>
</dbReference>
<dbReference type="PANTHER" id="PTHR37610:SF40">
    <property type="entry name" value="OS01G0909600 PROTEIN"/>
    <property type="match status" value="1"/>
</dbReference>
<protein>
    <recommendedName>
        <fullName evidence="4">Retrotransposon Copia-like N-terminal domain-containing protein</fullName>
    </recommendedName>
</protein>
<dbReference type="InterPro" id="IPR025724">
    <property type="entry name" value="GAG-pre-integrase_dom"/>
</dbReference>
<evidence type="ECO:0000259" key="2">
    <source>
        <dbReference type="Pfam" id="PF14244"/>
    </source>
</evidence>
<dbReference type="Pfam" id="PF14244">
    <property type="entry name" value="Retrotran_gag_3"/>
    <property type="match status" value="1"/>
</dbReference>
<name>A0AAW2UBH8_SESRA</name>
<evidence type="ECO:0000313" key="3">
    <source>
        <dbReference type="EMBL" id="KAL0413943.1"/>
    </source>
</evidence>
<dbReference type="Pfam" id="PF13976">
    <property type="entry name" value="gag_pre-integrs"/>
    <property type="match status" value="1"/>
</dbReference>
<evidence type="ECO:0008006" key="4">
    <source>
        <dbReference type="Google" id="ProtNLM"/>
    </source>
</evidence>
<dbReference type="EMBL" id="JACGWJ010000006">
    <property type="protein sequence ID" value="KAL0413943.1"/>
    <property type="molecule type" value="Genomic_DNA"/>
</dbReference>
<proteinExistence type="predicted"/>
<sequence length="407" mass="46235">MESPTEQESKGKKVEINCDRFKIQASDNPGTMLVSNLLDNTNFLSWSRSIKFALKAKMKLGFINGKVTKPDEADEDFEKWERADGLVISWILNSISKDIVESFLYVDIARDLWLEIEARFGVSNGPLVYQLQREIASAAQGTHSISSYFNRLKKLWDELGCLAPTPSSAAAKEIADLYQRDHLMQFLMGLDESFEGIRNQILMIEPLPNVSKAYAIVLRVERQREVNLAYGNPSHNMAMQTRNSADWYTTLVDQRKKGISTSNKALCMTQGQETDKESVQNAMDDQTIAEIVRNEVSRLIKRDHVGTSAGEDTFEEFNDYAGKLVGKLYVLDKDSFEAHTIKHLEEQLPEIGLTVSSINVNMWHKRLGHTSADVMKHLKFIKDIKVSFDMFEICPLAKPTQIRVPFE</sequence>
<organism evidence="3">
    <name type="scientific">Sesamum radiatum</name>
    <name type="common">Black benniseed</name>
    <dbReference type="NCBI Taxonomy" id="300843"/>
    <lineage>
        <taxon>Eukaryota</taxon>
        <taxon>Viridiplantae</taxon>
        <taxon>Streptophyta</taxon>
        <taxon>Embryophyta</taxon>
        <taxon>Tracheophyta</taxon>
        <taxon>Spermatophyta</taxon>
        <taxon>Magnoliopsida</taxon>
        <taxon>eudicotyledons</taxon>
        <taxon>Gunneridae</taxon>
        <taxon>Pentapetalae</taxon>
        <taxon>asterids</taxon>
        <taxon>lamiids</taxon>
        <taxon>Lamiales</taxon>
        <taxon>Pedaliaceae</taxon>
        <taxon>Sesamum</taxon>
    </lineage>
</organism>